<feature type="domain" description="YetF C-terminal" evidence="8">
    <location>
        <begin position="85"/>
        <end position="199"/>
    </location>
</feature>
<dbReference type="Pfam" id="PF20730">
    <property type="entry name" value="YetF_N"/>
    <property type="match status" value="1"/>
</dbReference>
<accession>A0A2N9WQ75</accession>
<feature type="transmembrane region" description="Helical" evidence="7">
    <location>
        <begin position="6"/>
        <end position="25"/>
    </location>
</feature>
<dbReference type="InterPro" id="IPR007353">
    <property type="entry name" value="DUF421"/>
</dbReference>
<dbReference type="AlphaFoldDB" id="A0A2N9WQ75"/>
<feature type="transmembrane region" description="Helical" evidence="7">
    <location>
        <begin position="37"/>
        <end position="54"/>
    </location>
</feature>
<dbReference type="RefSeq" id="WP_037490220.1">
    <property type="nucleotide sequence ID" value="NZ_CAJZCB010000007.1"/>
</dbReference>
<keyword evidence="4 7" id="KW-0812">Transmembrane</keyword>
<evidence type="ECO:0000313" key="11">
    <source>
        <dbReference type="Proteomes" id="UP000027170"/>
    </source>
</evidence>
<evidence type="ECO:0000259" key="8">
    <source>
        <dbReference type="Pfam" id="PF04239"/>
    </source>
</evidence>
<evidence type="ECO:0000256" key="5">
    <source>
        <dbReference type="ARBA" id="ARBA00022989"/>
    </source>
</evidence>
<dbReference type="PANTHER" id="PTHR34582:SF6">
    <property type="entry name" value="UPF0702 TRANSMEMBRANE PROTEIN YCAP"/>
    <property type="match status" value="1"/>
</dbReference>
<evidence type="ECO:0000256" key="6">
    <source>
        <dbReference type="ARBA" id="ARBA00023136"/>
    </source>
</evidence>
<name>A0A2N9WQ75_9NEIS</name>
<dbReference type="InterPro" id="IPR023090">
    <property type="entry name" value="UPF0702_alpha/beta_dom_sf"/>
</dbReference>
<dbReference type="InterPro" id="IPR048454">
    <property type="entry name" value="YetF_N"/>
</dbReference>
<dbReference type="PANTHER" id="PTHR34582">
    <property type="entry name" value="UPF0702 TRANSMEMBRANE PROTEIN YCAP"/>
    <property type="match status" value="1"/>
</dbReference>
<evidence type="ECO:0000256" key="4">
    <source>
        <dbReference type="ARBA" id="ARBA00022692"/>
    </source>
</evidence>
<dbReference type="Proteomes" id="UP000027170">
    <property type="component" value="Unassembled WGS sequence"/>
</dbReference>
<protein>
    <submittedName>
        <fullName evidence="10">Putative membrane protein yetF</fullName>
    </submittedName>
</protein>
<dbReference type="GO" id="GO:0005886">
    <property type="term" value="C:plasma membrane"/>
    <property type="evidence" value="ECO:0007669"/>
    <property type="project" value="UniProtKB-SubCell"/>
</dbReference>
<comment type="subcellular location">
    <subcellularLocation>
        <location evidence="1">Cell membrane</location>
        <topology evidence="1">Multi-pass membrane protein</topology>
    </subcellularLocation>
</comment>
<evidence type="ECO:0000256" key="2">
    <source>
        <dbReference type="ARBA" id="ARBA00006448"/>
    </source>
</evidence>
<comment type="caution">
    <text evidence="10">The sequence shown here is derived from an EMBL/GenBank/DDBJ whole genome shotgun (WGS) entry which is preliminary data.</text>
</comment>
<keyword evidence="6 7" id="KW-0472">Membrane</keyword>
<gene>
    <name evidence="10" type="ORF">SALWKB29_0177</name>
</gene>
<comment type="similarity">
    <text evidence="2">Belongs to the UPF0702 family.</text>
</comment>
<feature type="transmembrane region" description="Helical" evidence="7">
    <location>
        <begin position="60"/>
        <end position="80"/>
    </location>
</feature>
<evidence type="ECO:0000259" key="9">
    <source>
        <dbReference type="Pfam" id="PF20730"/>
    </source>
</evidence>
<dbReference type="Gene3D" id="3.30.240.20">
    <property type="entry name" value="bsu07140 like domains"/>
    <property type="match status" value="2"/>
</dbReference>
<proteinExistence type="inferred from homology"/>
<sequence>MNPIYINIIFKMLVAFCILLVYINLSGKGSLAPISAIDQVGNVVLGAIIGGPLYNPSISITLLMSASIFWAGLLLLVRYATFKRNIAKDFVDGTSIRLMKNGIVQSQNFRKAKLSIRDFIMLLHQRGYPSLEVLSDVWFEYNGQMTVVKKGDPAMAVVVIENGVINYPSLEAVGHDEEWLEKELNRLGQKLDEVFLAEVHEQKLWVYPDVKNAS</sequence>
<keyword evidence="11" id="KW-1185">Reference proteome</keyword>
<evidence type="ECO:0000256" key="3">
    <source>
        <dbReference type="ARBA" id="ARBA00022475"/>
    </source>
</evidence>
<evidence type="ECO:0000256" key="7">
    <source>
        <dbReference type="SAM" id="Phobius"/>
    </source>
</evidence>
<organism evidence="10 11">
    <name type="scientific">Snodgrassella communis</name>
    <dbReference type="NCBI Taxonomy" id="2946699"/>
    <lineage>
        <taxon>Bacteria</taxon>
        <taxon>Pseudomonadati</taxon>
        <taxon>Pseudomonadota</taxon>
        <taxon>Betaproteobacteria</taxon>
        <taxon>Neisseriales</taxon>
        <taxon>Neisseriaceae</taxon>
        <taxon>Snodgrassella</taxon>
    </lineage>
</organism>
<dbReference type="OrthoDB" id="9778331at2"/>
<dbReference type="EMBL" id="JFZV01000001">
    <property type="protein sequence ID" value="KDN15758.1"/>
    <property type="molecule type" value="Genomic_DNA"/>
</dbReference>
<evidence type="ECO:0000313" key="10">
    <source>
        <dbReference type="EMBL" id="KDN15758.1"/>
    </source>
</evidence>
<dbReference type="Pfam" id="PF04239">
    <property type="entry name" value="DUF421"/>
    <property type="match status" value="1"/>
</dbReference>
<keyword evidence="5 7" id="KW-1133">Transmembrane helix</keyword>
<evidence type="ECO:0000256" key="1">
    <source>
        <dbReference type="ARBA" id="ARBA00004651"/>
    </source>
</evidence>
<reference evidence="10 11" key="1">
    <citation type="submission" date="2014-03" db="EMBL/GenBank/DDBJ databases">
        <title>The genomes of two eusocial bee gut symbionts.</title>
        <authorList>
            <person name="Kwong W.K."/>
            <person name="Engel P."/>
            <person name="Koch H."/>
            <person name="Moran N.A."/>
        </authorList>
    </citation>
    <scope>NUCLEOTIDE SEQUENCE [LARGE SCALE GENOMIC DNA]</scope>
    <source>
        <strain evidence="11">wkB29</strain>
    </source>
</reference>
<keyword evidence="3" id="KW-1003">Cell membrane</keyword>
<feature type="domain" description="YetF-like N-terminal transmembrane" evidence="9">
    <location>
        <begin position="5"/>
        <end position="79"/>
    </location>
</feature>